<keyword evidence="3" id="KW-1185">Reference proteome</keyword>
<dbReference type="EMBL" id="WJPP01000003">
    <property type="protein sequence ID" value="MRH78464.1"/>
    <property type="molecule type" value="Genomic_DNA"/>
</dbReference>
<gene>
    <name evidence="2" type="ORF">GH984_07060</name>
</gene>
<dbReference type="AlphaFoldDB" id="A0A6N7R0H7"/>
<proteinExistence type="inferred from homology"/>
<dbReference type="SUPFAM" id="SSF101327">
    <property type="entry name" value="YgfB-like"/>
    <property type="match status" value="1"/>
</dbReference>
<reference evidence="2 3" key="1">
    <citation type="submission" date="2019-11" db="EMBL/GenBank/DDBJ databases">
        <authorList>
            <person name="Zhang X.Y."/>
        </authorList>
    </citation>
    <scope>NUCLEOTIDE SEQUENCE [LARGE SCALE GENOMIC DNA]</scope>
    <source>
        <strain evidence="2 3">C176</strain>
    </source>
</reference>
<dbReference type="PANTHER" id="PTHR37528:SF1">
    <property type="entry name" value="UPF0149 PROTEIN YGFB"/>
    <property type="match status" value="1"/>
</dbReference>
<name>A0A6N7R0H7_9GAMM</name>
<dbReference type="Gene3D" id="1.20.120.740">
    <property type="entry name" value="YgfB uncharacterised protein family UPF0149, PF03695"/>
    <property type="match status" value="1"/>
</dbReference>
<protein>
    <submittedName>
        <fullName evidence="2">UPF0149 family protein</fullName>
    </submittedName>
</protein>
<dbReference type="NCBIfam" id="TIGR02292">
    <property type="entry name" value="ygfB_yecA"/>
    <property type="match status" value="1"/>
</dbReference>
<organism evidence="2 3">
    <name type="scientific">Spiribacter salilacus</name>
    <dbReference type="NCBI Taxonomy" id="2664894"/>
    <lineage>
        <taxon>Bacteria</taxon>
        <taxon>Pseudomonadati</taxon>
        <taxon>Pseudomonadota</taxon>
        <taxon>Gammaproteobacteria</taxon>
        <taxon>Chromatiales</taxon>
        <taxon>Ectothiorhodospiraceae</taxon>
        <taxon>Spiribacter</taxon>
    </lineage>
</organism>
<comment type="caution">
    <text evidence="2">The sequence shown here is derived from an EMBL/GenBank/DDBJ whole genome shotgun (WGS) entry which is preliminary data.</text>
</comment>
<dbReference type="Proteomes" id="UP000433788">
    <property type="component" value="Unassembled WGS sequence"/>
</dbReference>
<evidence type="ECO:0000313" key="2">
    <source>
        <dbReference type="EMBL" id="MRH78464.1"/>
    </source>
</evidence>
<dbReference type="InterPro" id="IPR011978">
    <property type="entry name" value="YgfB-like"/>
</dbReference>
<dbReference type="Pfam" id="PF03695">
    <property type="entry name" value="UPF0149"/>
    <property type="match status" value="1"/>
</dbReference>
<dbReference type="InterPro" id="IPR036255">
    <property type="entry name" value="YgfB-like_sf"/>
</dbReference>
<accession>A0A6N7R0H7</accession>
<dbReference type="GO" id="GO:0005829">
    <property type="term" value="C:cytosol"/>
    <property type="evidence" value="ECO:0007669"/>
    <property type="project" value="TreeGrafter"/>
</dbReference>
<comment type="similarity">
    <text evidence="1">Belongs to the UPF0149 family.</text>
</comment>
<evidence type="ECO:0000313" key="3">
    <source>
        <dbReference type="Proteomes" id="UP000433788"/>
    </source>
</evidence>
<dbReference type="PANTHER" id="PTHR37528">
    <property type="entry name" value="UPF0149 PROTEIN YGFB"/>
    <property type="match status" value="1"/>
</dbReference>
<evidence type="ECO:0000256" key="1">
    <source>
        <dbReference type="ARBA" id="ARBA00038308"/>
    </source>
</evidence>
<dbReference type="RefSeq" id="WP_153719498.1">
    <property type="nucleotide sequence ID" value="NZ_WJPP01000003.1"/>
</dbReference>
<sequence length="199" mass="21140">MNGSELHDEVARALANIDATVTAAEAQGMLCGLFCAPTPPDMAQWIAQVLEGLSPKGEPAREALETLAGLYQDTHDRLENDILEFAPLLPDDEAELNERATALARWCEGFLFGLGLANGQAGGQDGGQVDDQVGAQVEGLPREANEAISDIGQIAQLDPDTPADEDSEIAYTELVEYLRAATLLLREHTALPSNTKGSA</sequence>